<dbReference type="OrthoDB" id="370373at2759"/>
<proteinExistence type="predicted"/>
<dbReference type="VEuPathDB" id="PlasmoDB:PRELSG_1252100"/>
<dbReference type="EMBL" id="LN835307">
    <property type="protein sequence ID" value="CRH01634.1"/>
    <property type="molecule type" value="Genomic_DNA"/>
</dbReference>
<protein>
    <submittedName>
        <fullName evidence="1">Uncharacterized protein</fullName>
    </submittedName>
</protein>
<keyword evidence="2" id="KW-1185">Reference proteome</keyword>
<dbReference type="OMA" id="WRWCDKR"/>
<sequence length="870" mass="104015">MDAFELDKMIKKNGDFNKCYNFNKNENNCNKSINVLNKNKYNINDVHHFSNNINEDVAKIQNEVKKKYNLKKDVILSSSEEESSSCTECLSDEDNSYYSLNEGYKTNYILESLFDKNAFVYFIVPFNKYNYTNYYTNWNKISFRIYASLNSVTEKRFKKRKINNMNNNNFNNPLISILNNFLYFLLLSEFLNFNEILKLMPLCKLSYKIFNKFFYINVNINPFKQNIKDIINFLKENKEYQFNILKKKNYKIKNEDNFYNEKEILNDDKSYMNNPLETYENNNYSNKEVETLNSNNKSLETLYNNNHINFSNKDDILNNDYKVEKNTQYLKENNSEESSLSIKKSSSNKVFFTNNIINMRHLFCLFEYMRVYLSKYNREKVHFCISNQKFKYDINRTNIFFKDIFPYGNKISSFEYKVKLKKHIQRRWNLKGNYVHENYFHHKSNQSDEVGILKLIENEHSKIYPSFTTLVTLDKFGCINTWKINDINSIVPTFLFKSQLLLEDKKNINATDAINLNSDNFLISDNSSLYKFSLEDKNKIILKPVINLSINHIDGKIKNIVRTDNNKCCIGLSQAICYRVDLERGEIENFKSLNEDLQKINFFDTNTNIVLSKKNILIDDKRLPNYVCYVNYNLIDYENDKKYYNSNNFFYDFNLTGISLTSLNSNNSIYLFDLRYKYPSTCLYYENVVTETVGLTKSHKLKYLNDLKINYNSRYYLKNKKYSGYHDNIILCPYLTDKTEKTDIVQNNYIRNQILSDESFIYTIIKEKKKELDNLPISYLNMWRWCDKRQFKTFFHYYDNFNCKRSSDKINCYYKNMLYDSIYKLDSTPNHLFITYENSNYIHSLLPPSYGLHIKSSLKEVPFSMHPTNL</sequence>
<gene>
    <name evidence="1" type="ORF">PRELSG_1252100</name>
</gene>
<dbReference type="AlphaFoldDB" id="A0A1J1H9H8"/>
<name>A0A1J1H9H8_PLARL</name>
<accession>A0A1J1H9H8</accession>
<dbReference type="RefSeq" id="XP_028534633.1">
    <property type="nucleotide sequence ID" value="XM_028678332.1"/>
</dbReference>
<reference evidence="1 2" key="1">
    <citation type="submission" date="2015-04" db="EMBL/GenBank/DDBJ databases">
        <authorList>
            <consortium name="Pathogen Informatics"/>
        </authorList>
    </citation>
    <scope>NUCLEOTIDE SEQUENCE [LARGE SCALE GENOMIC DNA]</scope>
    <source>
        <strain evidence="1 2">SGS1</strain>
    </source>
</reference>
<evidence type="ECO:0000313" key="2">
    <source>
        <dbReference type="Proteomes" id="UP000220158"/>
    </source>
</evidence>
<organism evidence="1 2">
    <name type="scientific">Plasmodium relictum</name>
    <dbReference type="NCBI Taxonomy" id="85471"/>
    <lineage>
        <taxon>Eukaryota</taxon>
        <taxon>Sar</taxon>
        <taxon>Alveolata</taxon>
        <taxon>Apicomplexa</taxon>
        <taxon>Aconoidasida</taxon>
        <taxon>Haemosporida</taxon>
        <taxon>Plasmodiidae</taxon>
        <taxon>Plasmodium</taxon>
        <taxon>Plasmodium (Haemamoeba)</taxon>
    </lineage>
</organism>
<evidence type="ECO:0000313" key="1">
    <source>
        <dbReference type="EMBL" id="CRH01634.1"/>
    </source>
</evidence>
<dbReference type="GeneID" id="39737765"/>
<dbReference type="KEGG" id="prel:PRELSG_1252100"/>
<dbReference type="Proteomes" id="UP000220158">
    <property type="component" value="Chromosome 12"/>
</dbReference>